<dbReference type="GO" id="GO:0045121">
    <property type="term" value="C:membrane raft"/>
    <property type="evidence" value="ECO:0007669"/>
    <property type="project" value="UniProtKB-SubCell"/>
</dbReference>
<dbReference type="PROSITE" id="PS50835">
    <property type="entry name" value="IG_LIKE"/>
    <property type="match status" value="3"/>
</dbReference>
<sequence>MACWPLWPTVVLICFLTLWQDGKAQSVFTIDWVKLTILPGTMVQSGSNLTLHCEVKVSQSSSQLMRTLKFLKDETVIYSKNTSDSLLDYSLVRVRAGHSGNYKCHIQIFSKERSSSPETLTVTGLQTPQLDVQPKTVNEGDKIYVTCSAPEEIDVLYFTFYENSKEIRSVHSKDNTFTFSLTVETPGKIAFYCKYMVMLKPPAGISNNSNIVNIIVQELEITPSIGISPNAAVVEGDRVHIYCNVSDYSNLEVFLTKDIVLHKDIRTFSYSFNVAANDSGEYVCKTERGNVQKSSKAQLQVAELFSRPVLTMTPNNVFEDEQFNLSCRSYNISESQIAATDVKYSLYKDEKLITAGHIFSTLAKKDSRGNYYCKAEAKGITKASTPLVIKVKVPVSAPVIRMIGKMIIGQPFQLQCESQSGAFPITYSLLKFQKKMEQMTVTGPKRSALFNIRPISYKNESHSFRCEAENEGRRYRKSSSYLNEPVIETVSKPDLTLDTKGYMVTEGMNLSLTCTVQQGTFPITFTWYRSGVAKPLNTTKISKKHGVYIIKSITREDEGRYYCHASNDANEIKNSPQVTIKVNLANWKKALVGVSCIILLLLIVIILIIFLKKAHTPQKRKRAVELSVKPARTKSDDPMRVSLTLDIEDNPTATPGIMGRNVWSDHVSSSESDEEKDNEESEKPQHGDEPLIQNVDNGGGHVMHETYTVKGEFQDITQDEPDQVH</sequence>
<evidence type="ECO:0000256" key="19">
    <source>
        <dbReference type="SAM" id="SignalP"/>
    </source>
</evidence>
<dbReference type="PANTHER" id="PTHR11481:SF5">
    <property type="entry name" value="PLATELET ENDOTHELIAL CELL ADHESION MOLECULE"/>
    <property type="match status" value="1"/>
</dbReference>
<dbReference type="InterPro" id="IPR007110">
    <property type="entry name" value="Ig-like_dom"/>
</dbReference>
<dbReference type="GO" id="GO:0004888">
    <property type="term" value="F:transmembrane signaling receptor activity"/>
    <property type="evidence" value="ECO:0007669"/>
    <property type="project" value="TreeGrafter"/>
</dbReference>
<name>A0A8J4UW60_CLAMG</name>
<dbReference type="GO" id="GO:0070161">
    <property type="term" value="C:anchoring junction"/>
    <property type="evidence" value="ECO:0007669"/>
    <property type="project" value="UniProtKB-SubCell"/>
</dbReference>
<keyword evidence="22" id="KW-1185">Reference proteome</keyword>
<reference evidence="21" key="1">
    <citation type="submission" date="2020-07" db="EMBL/GenBank/DDBJ databases">
        <title>Clarias magur genome sequencing, assembly and annotation.</title>
        <authorList>
            <person name="Kushwaha B."/>
            <person name="Kumar R."/>
            <person name="Das P."/>
            <person name="Joshi C.G."/>
            <person name="Kumar D."/>
            <person name="Nagpure N.S."/>
            <person name="Pandey M."/>
            <person name="Agarwal S."/>
            <person name="Srivastava S."/>
            <person name="Singh M."/>
            <person name="Sahoo L."/>
            <person name="Jayasankar P."/>
            <person name="Meher P.K."/>
            <person name="Koringa P.G."/>
            <person name="Iquebal M.A."/>
            <person name="Das S.P."/>
            <person name="Bit A."/>
            <person name="Patnaik S."/>
            <person name="Patel N."/>
            <person name="Shah T.M."/>
            <person name="Hinsu A."/>
            <person name="Jena J.K."/>
        </authorList>
    </citation>
    <scope>NUCLEOTIDE SEQUENCE</scope>
    <source>
        <strain evidence="21">CIFAMagur01</strain>
        <tissue evidence="21">Testis</tissue>
    </source>
</reference>
<keyword evidence="10" id="KW-0965">Cell junction</keyword>
<dbReference type="EMBL" id="QNUK01000015">
    <property type="protein sequence ID" value="KAF5908122.1"/>
    <property type="molecule type" value="Genomic_DNA"/>
</dbReference>
<keyword evidence="11 18" id="KW-1133">Transmembrane helix</keyword>
<evidence type="ECO:0000256" key="17">
    <source>
        <dbReference type="SAM" id="MobiDB-lite"/>
    </source>
</evidence>
<accession>A0A8J4UW60</accession>
<evidence type="ECO:0000256" key="16">
    <source>
        <dbReference type="ARBA" id="ARBA00049765"/>
    </source>
</evidence>
<dbReference type="Gene3D" id="2.60.40.10">
    <property type="entry name" value="Immunoglobulins"/>
    <property type="match status" value="6"/>
</dbReference>
<evidence type="ECO:0000256" key="9">
    <source>
        <dbReference type="ARBA" id="ARBA00022889"/>
    </source>
</evidence>
<dbReference type="InterPro" id="IPR003598">
    <property type="entry name" value="Ig_sub2"/>
</dbReference>
<dbReference type="PANTHER" id="PTHR11481">
    <property type="entry name" value="IMMUNOGLOBULIN FC RECEPTOR"/>
    <property type="match status" value="1"/>
</dbReference>
<feature type="region of interest" description="Disordered" evidence="17">
    <location>
        <begin position="649"/>
        <end position="725"/>
    </location>
</feature>
<dbReference type="Pfam" id="PF17736">
    <property type="entry name" value="Ig_C17orf99"/>
    <property type="match status" value="1"/>
</dbReference>
<evidence type="ECO:0000256" key="10">
    <source>
        <dbReference type="ARBA" id="ARBA00022949"/>
    </source>
</evidence>
<evidence type="ECO:0000256" key="13">
    <source>
        <dbReference type="ARBA" id="ARBA00023157"/>
    </source>
</evidence>
<feature type="domain" description="Ig-like" evidence="20">
    <location>
        <begin position="8"/>
        <end position="121"/>
    </location>
</feature>
<feature type="domain" description="Ig-like" evidence="20">
    <location>
        <begin position="493"/>
        <end position="579"/>
    </location>
</feature>
<dbReference type="GO" id="GO:0006955">
    <property type="term" value="P:immune response"/>
    <property type="evidence" value="ECO:0007669"/>
    <property type="project" value="TreeGrafter"/>
</dbReference>
<dbReference type="AlphaFoldDB" id="A0A8J4UW60"/>
<feature type="chain" id="PRO_5035317815" description="Platelet endothelial cell adhesion molecule" evidence="19">
    <location>
        <begin position="25"/>
        <end position="725"/>
    </location>
</feature>
<dbReference type="InterPro" id="IPR050488">
    <property type="entry name" value="Ig_Fc_receptor"/>
</dbReference>
<dbReference type="InterPro" id="IPR036179">
    <property type="entry name" value="Ig-like_dom_sf"/>
</dbReference>
<feature type="compositionally biased region" description="Acidic residues" evidence="17">
    <location>
        <begin position="671"/>
        <end position="680"/>
    </location>
</feature>
<dbReference type="GO" id="GO:0098742">
    <property type="term" value="P:cell-cell adhesion via plasma-membrane adhesion molecules"/>
    <property type="evidence" value="ECO:0007669"/>
    <property type="project" value="TreeGrafter"/>
</dbReference>
<keyword evidence="5" id="KW-0597">Phosphoprotein</keyword>
<feature type="transmembrane region" description="Helical" evidence="18">
    <location>
        <begin position="590"/>
        <end position="611"/>
    </location>
</feature>
<dbReference type="SMART" id="SM00409">
    <property type="entry name" value="IG"/>
    <property type="match status" value="4"/>
</dbReference>
<feature type="domain" description="Ig-like" evidence="20">
    <location>
        <begin position="223"/>
        <end position="300"/>
    </location>
</feature>
<keyword evidence="14" id="KW-0325">Glycoprotein</keyword>
<evidence type="ECO:0000256" key="6">
    <source>
        <dbReference type="ARBA" id="ARBA00022692"/>
    </source>
</evidence>
<dbReference type="SMART" id="SM00408">
    <property type="entry name" value="IGc2"/>
    <property type="match status" value="3"/>
</dbReference>
<keyword evidence="13" id="KW-1015">Disulfide bond</keyword>
<evidence type="ECO:0000256" key="8">
    <source>
        <dbReference type="ARBA" id="ARBA00022737"/>
    </source>
</evidence>
<comment type="subcellular location">
    <subcellularLocation>
        <location evidence="2">Cell junction</location>
    </subcellularLocation>
    <subcellularLocation>
        <location evidence="1">Cell membrane</location>
        <topology evidence="1">Single-pass type I membrane protein</topology>
    </subcellularLocation>
    <subcellularLocation>
        <location evidence="3">Membrane raft</location>
    </subcellularLocation>
</comment>
<feature type="signal peptide" evidence="19">
    <location>
        <begin position="1"/>
        <end position="24"/>
    </location>
</feature>
<organism evidence="21 22">
    <name type="scientific">Clarias magur</name>
    <name type="common">Asian catfish</name>
    <name type="synonym">Macropteronotus magur</name>
    <dbReference type="NCBI Taxonomy" id="1594786"/>
    <lineage>
        <taxon>Eukaryota</taxon>
        <taxon>Metazoa</taxon>
        <taxon>Chordata</taxon>
        <taxon>Craniata</taxon>
        <taxon>Vertebrata</taxon>
        <taxon>Euteleostomi</taxon>
        <taxon>Actinopterygii</taxon>
        <taxon>Neopterygii</taxon>
        <taxon>Teleostei</taxon>
        <taxon>Ostariophysi</taxon>
        <taxon>Siluriformes</taxon>
        <taxon>Clariidae</taxon>
        <taxon>Clarias</taxon>
    </lineage>
</organism>
<proteinExistence type="predicted"/>
<dbReference type="InterPro" id="IPR040878">
    <property type="entry name" value="IL-40-like_Ig"/>
</dbReference>
<evidence type="ECO:0000313" key="22">
    <source>
        <dbReference type="Proteomes" id="UP000727407"/>
    </source>
</evidence>
<keyword evidence="12 18" id="KW-0472">Membrane</keyword>
<dbReference type="Pfam" id="PF13927">
    <property type="entry name" value="Ig_3"/>
    <property type="match status" value="1"/>
</dbReference>
<evidence type="ECO:0000256" key="5">
    <source>
        <dbReference type="ARBA" id="ARBA00022553"/>
    </source>
</evidence>
<evidence type="ECO:0000256" key="4">
    <source>
        <dbReference type="ARBA" id="ARBA00022475"/>
    </source>
</evidence>
<keyword evidence="4" id="KW-1003">Cell membrane</keyword>
<evidence type="ECO:0000259" key="20">
    <source>
        <dbReference type="PROSITE" id="PS50835"/>
    </source>
</evidence>
<dbReference type="OrthoDB" id="9950534at2759"/>
<comment type="caution">
    <text evidence="21">The sequence shown here is derived from an EMBL/GenBank/DDBJ whole genome shotgun (WGS) entry which is preliminary data.</text>
</comment>
<protein>
    <recommendedName>
        <fullName evidence="16">Platelet endothelial cell adhesion molecule</fullName>
    </recommendedName>
</protein>
<evidence type="ECO:0000313" key="21">
    <source>
        <dbReference type="EMBL" id="KAF5908122.1"/>
    </source>
</evidence>
<dbReference type="Pfam" id="PF13895">
    <property type="entry name" value="Ig_2"/>
    <property type="match status" value="2"/>
</dbReference>
<dbReference type="GO" id="GO:0007166">
    <property type="term" value="P:cell surface receptor signaling pathway"/>
    <property type="evidence" value="ECO:0007669"/>
    <property type="project" value="TreeGrafter"/>
</dbReference>
<evidence type="ECO:0000256" key="7">
    <source>
        <dbReference type="ARBA" id="ARBA00022729"/>
    </source>
</evidence>
<dbReference type="InterPro" id="IPR013783">
    <property type="entry name" value="Ig-like_fold"/>
</dbReference>
<evidence type="ECO:0000256" key="12">
    <source>
        <dbReference type="ARBA" id="ARBA00023136"/>
    </source>
</evidence>
<evidence type="ECO:0000256" key="18">
    <source>
        <dbReference type="SAM" id="Phobius"/>
    </source>
</evidence>
<keyword evidence="9" id="KW-0130">Cell adhesion</keyword>
<keyword evidence="7 19" id="KW-0732">Signal</keyword>
<evidence type="ECO:0000256" key="1">
    <source>
        <dbReference type="ARBA" id="ARBA00004251"/>
    </source>
</evidence>
<evidence type="ECO:0000256" key="3">
    <source>
        <dbReference type="ARBA" id="ARBA00004285"/>
    </source>
</evidence>
<dbReference type="SUPFAM" id="SSF48726">
    <property type="entry name" value="Immunoglobulin"/>
    <property type="match status" value="3"/>
</dbReference>
<keyword evidence="15" id="KW-0393">Immunoglobulin domain</keyword>
<feature type="non-terminal residue" evidence="21">
    <location>
        <position position="725"/>
    </location>
</feature>
<evidence type="ECO:0000256" key="11">
    <source>
        <dbReference type="ARBA" id="ARBA00022989"/>
    </source>
</evidence>
<evidence type="ECO:0000256" key="14">
    <source>
        <dbReference type="ARBA" id="ARBA00023180"/>
    </source>
</evidence>
<evidence type="ECO:0000256" key="15">
    <source>
        <dbReference type="ARBA" id="ARBA00023319"/>
    </source>
</evidence>
<evidence type="ECO:0000256" key="2">
    <source>
        <dbReference type="ARBA" id="ARBA00004282"/>
    </source>
</evidence>
<gene>
    <name evidence="21" type="ORF">DAT39_002115</name>
</gene>
<dbReference type="Proteomes" id="UP000727407">
    <property type="component" value="Unassembled WGS sequence"/>
</dbReference>
<keyword evidence="8" id="KW-0677">Repeat</keyword>
<dbReference type="InterPro" id="IPR003599">
    <property type="entry name" value="Ig_sub"/>
</dbReference>
<keyword evidence="6 18" id="KW-0812">Transmembrane</keyword>
<dbReference type="GO" id="GO:0009897">
    <property type="term" value="C:external side of plasma membrane"/>
    <property type="evidence" value="ECO:0007669"/>
    <property type="project" value="TreeGrafter"/>
</dbReference>